<feature type="domain" description="PilZ" evidence="2">
    <location>
        <begin position="15"/>
        <end position="98"/>
    </location>
</feature>
<organism evidence="3 4">
    <name type="scientific">Sphingobium chlorophenolicum L-1</name>
    <dbReference type="NCBI Taxonomy" id="690566"/>
    <lineage>
        <taxon>Bacteria</taxon>
        <taxon>Pseudomonadati</taxon>
        <taxon>Pseudomonadota</taxon>
        <taxon>Alphaproteobacteria</taxon>
        <taxon>Sphingomonadales</taxon>
        <taxon>Sphingomonadaceae</taxon>
        <taxon>Sphingobium</taxon>
    </lineage>
</organism>
<dbReference type="KEGG" id="sch:Sphch_0487"/>
<dbReference type="HOGENOM" id="CLU_1659599_0_0_5"/>
<dbReference type="AlphaFoldDB" id="F6EXD7"/>
<dbReference type="Pfam" id="PF07238">
    <property type="entry name" value="PilZ"/>
    <property type="match status" value="1"/>
</dbReference>
<dbReference type="InterPro" id="IPR009875">
    <property type="entry name" value="PilZ_domain"/>
</dbReference>
<dbReference type="Proteomes" id="UP000007150">
    <property type="component" value="Chromosome 1"/>
</dbReference>
<keyword evidence="1" id="KW-1133">Transmembrane helix</keyword>
<keyword evidence="1" id="KW-0472">Membrane</keyword>
<sequence>MPNLFLANAAAAIRVSNRQKLLRPSTLRLRTRPFDVVIDDLSNEGCRISSPLALAAGDAVSLGLPGVGTCTARIIWSDGKAAGCQFDRPLLAGQIEKIRLAHTVVAASFGGGQHVDREGETMSLPSKFRRSVLIVGLSLLSWGVFGFLVWAVKTLAASL</sequence>
<protein>
    <submittedName>
        <fullName evidence="3">Type IV pilus assembly PilZ</fullName>
    </submittedName>
</protein>
<proteinExistence type="predicted"/>
<reference evidence="3 4" key="1">
    <citation type="submission" date="2011-05" db="EMBL/GenBank/DDBJ databases">
        <title>Complete sequence of chromosome 1 of Sphingobium chlorophenolicum L-1.</title>
        <authorList>
            <consortium name="US DOE Joint Genome Institute"/>
            <person name="Lucas S."/>
            <person name="Han J."/>
            <person name="Lapidus A."/>
            <person name="Cheng J.-F."/>
            <person name="Goodwin L."/>
            <person name="Pitluck S."/>
            <person name="Peters L."/>
            <person name="Daligault H."/>
            <person name="Han C."/>
            <person name="Tapia R."/>
            <person name="Land M."/>
            <person name="Hauser L."/>
            <person name="Kyrpides N."/>
            <person name="Ivanova N."/>
            <person name="Pagani I."/>
            <person name="Turner P."/>
            <person name="Copley S."/>
            <person name="Woyke T."/>
        </authorList>
    </citation>
    <scope>NUCLEOTIDE SEQUENCE [LARGE SCALE GENOMIC DNA]</scope>
    <source>
        <strain evidence="3 4">L-1</strain>
    </source>
</reference>
<keyword evidence="4" id="KW-1185">Reference proteome</keyword>
<dbReference type="STRING" id="690566.Sphch_0487"/>
<evidence type="ECO:0000313" key="3">
    <source>
        <dbReference type="EMBL" id="AEG48184.1"/>
    </source>
</evidence>
<gene>
    <name evidence="3" type="ORF">Sphch_0487</name>
</gene>
<dbReference type="EMBL" id="CP002798">
    <property type="protein sequence ID" value="AEG48184.1"/>
    <property type="molecule type" value="Genomic_DNA"/>
</dbReference>
<feature type="transmembrane region" description="Helical" evidence="1">
    <location>
        <begin position="132"/>
        <end position="152"/>
    </location>
</feature>
<evidence type="ECO:0000259" key="2">
    <source>
        <dbReference type="Pfam" id="PF07238"/>
    </source>
</evidence>
<name>F6EXD7_SPHCR</name>
<evidence type="ECO:0000313" key="4">
    <source>
        <dbReference type="Proteomes" id="UP000007150"/>
    </source>
</evidence>
<accession>F6EXD7</accession>
<keyword evidence="1" id="KW-0812">Transmembrane</keyword>
<dbReference type="GO" id="GO:0035438">
    <property type="term" value="F:cyclic-di-GMP binding"/>
    <property type="evidence" value="ECO:0007669"/>
    <property type="project" value="InterPro"/>
</dbReference>
<dbReference type="RefSeq" id="WP_013846450.1">
    <property type="nucleotide sequence ID" value="NC_015593.1"/>
</dbReference>
<dbReference type="SUPFAM" id="SSF141371">
    <property type="entry name" value="PilZ domain-like"/>
    <property type="match status" value="1"/>
</dbReference>
<evidence type="ECO:0000256" key="1">
    <source>
        <dbReference type="SAM" id="Phobius"/>
    </source>
</evidence>